<comment type="similarity">
    <text evidence="1 3">Belongs to the peptidase M67A family. CSN6 subfamily.</text>
</comment>
<comment type="caution">
    <text evidence="5">The sequence shown here is derived from an EMBL/GenBank/DDBJ whole genome shotgun (WGS) entry which is preliminary data.</text>
</comment>
<dbReference type="InterPro" id="IPR000555">
    <property type="entry name" value="JAMM/MPN+_dom"/>
</dbReference>
<dbReference type="PANTHER" id="PTHR10540:SF8">
    <property type="entry name" value="COP9 SIGNALOSOME COMPLEX SUBUNIT 6"/>
    <property type="match status" value="1"/>
</dbReference>
<name>A0AAV5WMC1_9BILA</name>
<comment type="function">
    <text evidence="3">Component of the COP9 signalosome complex (CSN), a complex involved in various cellular and developmental processes.</text>
</comment>
<evidence type="ECO:0000259" key="4">
    <source>
        <dbReference type="PROSITE" id="PS50249"/>
    </source>
</evidence>
<dbReference type="PROSITE" id="PS50249">
    <property type="entry name" value="MPN"/>
    <property type="match status" value="1"/>
</dbReference>
<dbReference type="CDD" id="cd08063">
    <property type="entry name" value="MPN_CSN6"/>
    <property type="match status" value="1"/>
</dbReference>
<evidence type="ECO:0000313" key="6">
    <source>
        <dbReference type="Proteomes" id="UP001432322"/>
    </source>
</evidence>
<evidence type="ECO:0000256" key="3">
    <source>
        <dbReference type="RuleBase" id="RU367006"/>
    </source>
</evidence>
<dbReference type="GO" id="GO:0000338">
    <property type="term" value="P:protein deneddylation"/>
    <property type="evidence" value="ECO:0007669"/>
    <property type="project" value="InterPro"/>
</dbReference>
<protein>
    <recommendedName>
        <fullName evidence="2 3">COP9 signalosome complex subunit 6</fullName>
    </recommendedName>
</protein>
<evidence type="ECO:0000313" key="5">
    <source>
        <dbReference type="EMBL" id="GMT33131.1"/>
    </source>
</evidence>
<keyword evidence="3" id="KW-0963">Cytoplasm</keyword>
<gene>
    <name evidence="5" type="ORF">PFISCL1PPCAC_24428</name>
</gene>
<feature type="non-terminal residue" evidence="5">
    <location>
        <position position="1"/>
    </location>
</feature>
<dbReference type="GO" id="GO:0008180">
    <property type="term" value="C:COP9 signalosome"/>
    <property type="evidence" value="ECO:0007669"/>
    <property type="project" value="UniProtKB-UniRule"/>
</dbReference>
<dbReference type="InterPro" id="IPR024969">
    <property type="entry name" value="EIF3F/CSN6-like_C"/>
</dbReference>
<dbReference type="Pfam" id="PF13012">
    <property type="entry name" value="MitMem_reg"/>
    <property type="match status" value="1"/>
</dbReference>
<dbReference type="InterPro" id="IPR037518">
    <property type="entry name" value="MPN"/>
</dbReference>
<feature type="domain" description="MPN" evidence="4">
    <location>
        <begin position="17"/>
        <end position="167"/>
    </location>
</feature>
<comment type="subcellular location">
    <subcellularLocation>
        <location evidence="3">Cytoplasm</location>
    </subcellularLocation>
    <subcellularLocation>
        <location evidence="3">Nucleus</location>
    </subcellularLocation>
</comment>
<reference evidence="5" key="1">
    <citation type="submission" date="2023-10" db="EMBL/GenBank/DDBJ databases">
        <title>Genome assembly of Pristionchus species.</title>
        <authorList>
            <person name="Yoshida K."/>
            <person name="Sommer R.J."/>
        </authorList>
    </citation>
    <scope>NUCLEOTIDE SEQUENCE</scope>
    <source>
        <strain evidence="5">RS5133</strain>
    </source>
</reference>
<organism evidence="5 6">
    <name type="scientific">Pristionchus fissidentatus</name>
    <dbReference type="NCBI Taxonomy" id="1538716"/>
    <lineage>
        <taxon>Eukaryota</taxon>
        <taxon>Metazoa</taxon>
        <taxon>Ecdysozoa</taxon>
        <taxon>Nematoda</taxon>
        <taxon>Chromadorea</taxon>
        <taxon>Rhabditida</taxon>
        <taxon>Rhabditina</taxon>
        <taxon>Diplogasteromorpha</taxon>
        <taxon>Diplogasteroidea</taxon>
        <taxon>Neodiplogasteridae</taxon>
        <taxon>Pristionchus</taxon>
    </lineage>
</organism>
<dbReference type="Pfam" id="PF01398">
    <property type="entry name" value="JAB"/>
    <property type="match status" value="1"/>
</dbReference>
<keyword evidence="3" id="KW-0539">Nucleus</keyword>
<accession>A0AAV5WMC1</accession>
<sequence length="321" mass="36187">LFQMTSPSTKTNAQIIYKVHPLVLLNISEHWTRTKGQTKKTDNVFGGLMGVQNGRDIEVHNSFPVPVEERHGQLFIDEEHYKERVEQYKTVFPELDALGWYCTGVTEGLSKLDGPLHKEFAKHVEAPIVCRLITDSDMPTQKLPLVLYESCLNEPSNYTSLRGVDWLLVSEESERIGVDHVTRNSHASAADNESEVSKQIRSTTSAAGMLKKRIHVLREYLNAVDQKILPGNPEILKEATKILEQLPLMESEDFEEHFQSEVNDVTCALLIPDMVKMCGALQHLVNSMSIMSTERSSVLPPMMKASKFHKMTGHGPDLGYM</sequence>
<dbReference type="PANTHER" id="PTHR10540">
    <property type="entry name" value="EUKARYOTIC TRANSLATION INITIATION FACTOR 3 SUBUNIT F-RELATED"/>
    <property type="match status" value="1"/>
</dbReference>
<dbReference type="AlphaFoldDB" id="A0AAV5WMC1"/>
<proteinExistence type="inferred from homology"/>
<dbReference type="Gene3D" id="3.40.140.10">
    <property type="entry name" value="Cytidine Deaminase, domain 2"/>
    <property type="match status" value="1"/>
</dbReference>
<dbReference type="GO" id="GO:0005737">
    <property type="term" value="C:cytoplasm"/>
    <property type="evidence" value="ECO:0007669"/>
    <property type="project" value="UniProtKB-SubCell"/>
</dbReference>
<evidence type="ECO:0000256" key="1">
    <source>
        <dbReference type="ARBA" id="ARBA00010893"/>
    </source>
</evidence>
<evidence type="ECO:0000256" key="2">
    <source>
        <dbReference type="ARBA" id="ARBA00014871"/>
    </source>
</evidence>
<dbReference type="Proteomes" id="UP001432322">
    <property type="component" value="Unassembled WGS sequence"/>
</dbReference>
<keyword evidence="6" id="KW-1185">Reference proteome</keyword>
<keyword evidence="3" id="KW-0736">Signalosome</keyword>
<dbReference type="InterPro" id="IPR033859">
    <property type="entry name" value="MPN_CSN6"/>
</dbReference>
<dbReference type="GO" id="GO:0008237">
    <property type="term" value="F:metallopeptidase activity"/>
    <property type="evidence" value="ECO:0007669"/>
    <property type="project" value="InterPro"/>
</dbReference>
<dbReference type="EMBL" id="BTSY01000006">
    <property type="protein sequence ID" value="GMT33131.1"/>
    <property type="molecule type" value="Genomic_DNA"/>
</dbReference>
<dbReference type="SMART" id="SM00232">
    <property type="entry name" value="JAB_MPN"/>
    <property type="match status" value="1"/>
</dbReference>